<evidence type="ECO:0000313" key="15">
    <source>
        <dbReference type="Proteomes" id="UP000597038"/>
    </source>
</evidence>
<feature type="transmembrane region" description="Helical" evidence="9">
    <location>
        <begin position="7"/>
        <end position="36"/>
    </location>
</feature>
<dbReference type="EMBL" id="JAEDAQ010000019">
    <property type="protein sequence ID" value="MBH9581803.1"/>
    <property type="molecule type" value="Genomic_DNA"/>
</dbReference>
<dbReference type="EMBL" id="QKXQ01000429">
    <property type="protein sequence ID" value="REH93039.1"/>
    <property type="molecule type" value="Genomic_DNA"/>
</dbReference>
<comment type="caution">
    <text evidence="11">The sequence shown here is derived from an EMBL/GenBank/DDBJ whole genome shotgun (WGS) entry which is preliminary data.</text>
</comment>
<keyword evidence="7 9" id="KW-1133">Transmembrane helix</keyword>
<evidence type="ECO:0000256" key="8">
    <source>
        <dbReference type="ARBA" id="ARBA00023136"/>
    </source>
</evidence>
<dbReference type="EMBL" id="QKYD01000083">
    <property type="protein sequence ID" value="REI22682.1"/>
    <property type="molecule type" value="Genomic_DNA"/>
</dbReference>
<feature type="transmembrane region" description="Helical" evidence="9">
    <location>
        <begin position="124"/>
        <end position="144"/>
    </location>
</feature>
<evidence type="ECO:0000256" key="5">
    <source>
        <dbReference type="ARBA" id="ARBA00022475"/>
    </source>
</evidence>
<dbReference type="Proteomes" id="UP000256337">
    <property type="component" value="Unassembled WGS sequence"/>
</dbReference>
<evidence type="ECO:0000256" key="2">
    <source>
        <dbReference type="ARBA" id="ARBA00006238"/>
    </source>
</evidence>
<sequence>MKGKFNVFNLVSLLIILSIFIISGTTFLIALAFGLYGLSRLLIYFGLGTFTYNQGFYDNLIYYGSYIVLGYFVTFIVEYVMDLIRKKLPHNPYVQGVTFHLMTYTTIVIMFYFIVHIHYEKIHIHLWVLMVIIGFLYICKEIFYPDSENLNKKK</sequence>
<evidence type="ECO:0000256" key="7">
    <source>
        <dbReference type="ARBA" id="ARBA00022989"/>
    </source>
</evidence>
<evidence type="ECO:0000313" key="12">
    <source>
        <dbReference type="EMBL" id="REI22682.1"/>
    </source>
</evidence>
<dbReference type="InterPro" id="IPR031396">
    <property type="entry name" value="SepA"/>
</dbReference>
<dbReference type="Pfam" id="PF17080">
    <property type="entry name" value="SepA"/>
    <property type="match status" value="1"/>
</dbReference>
<reference evidence="10 15" key="2">
    <citation type="submission" date="2020-12" db="EMBL/GenBank/DDBJ databases">
        <title>Genomic analysis of Staphylococcus felis from a cat with skin infection.</title>
        <authorList>
            <person name="Aslantas O."/>
            <person name="Keskin O."/>
            <person name="Buyukaltay K."/>
            <person name="Gullu Yucetepe A."/>
        </authorList>
    </citation>
    <scope>NUCLEOTIDE SEQUENCE [LARGE SCALE GENOMIC DNA]</scope>
    <source>
        <strain evidence="10 15">HARRANVET</strain>
    </source>
</reference>
<evidence type="ECO:0000313" key="14">
    <source>
        <dbReference type="Proteomes" id="UP000256562"/>
    </source>
</evidence>
<name>A0A2K3ZGP3_9STAP</name>
<feature type="transmembrane region" description="Helical" evidence="9">
    <location>
        <begin position="60"/>
        <end position="81"/>
    </location>
</feature>
<keyword evidence="6 9" id="KW-0812">Transmembrane</keyword>
<keyword evidence="5" id="KW-1003">Cell membrane</keyword>
<evidence type="ECO:0000256" key="9">
    <source>
        <dbReference type="RuleBase" id="RU362138"/>
    </source>
</evidence>
<organism evidence="11 14">
    <name type="scientific">Staphylococcus felis</name>
    <dbReference type="NCBI Taxonomy" id="46127"/>
    <lineage>
        <taxon>Bacteria</taxon>
        <taxon>Bacillati</taxon>
        <taxon>Bacillota</taxon>
        <taxon>Bacilli</taxon>
        <taxon>Bacillales</taxon>
        <taxon>Staphylococcaceae</taxon>
        <taxon>Staphylococcus</taxon>
    </lineage>
</organism>
<evidence type="ECO:0000313" key="10">
    <source>
        <dbReference type="EMBL" id="MBH9581803.1"/>
    </source>
</evidence>
<evidence type="ECO:0000256" key="4">
    <source>
        <dbReference type="ARBA" id="ARBA00022448"/>
    </source>
</evidence>
<dbReference type="GeneID" id="48056689"/>
<dbReference type="KEGG" id="sfq:C7J90_00525"/>
<evidence type="ECO:0000313" key="13">
    <source>
        <dbReference type="Proteomes" id="UP000256337"/>
    </source>
</evidence>
<proteinExistence type="inferred from homology"/>
<keyword evidence="4 9" id="KW-0813">Transport</keyword>
<protein>
    <recommendedName>
        <fullName evidence="3 9">Multidrug resistance efflux pump SepA</fullName>
    </recommendedName>
    <alternativeName>
        <fullName evidence="9">Antiseptic resistance protein SepA</fullName>
    </alternativeName>
</protein>
<gene>
    <name evidence="9" type="primary">sepA</name>
    <name evidence="12" type="ORF">DOS76_05240</name>
    <name evidence="11" type="ORF">DOS83_09365</name>
    <name evidence="10" type="ORF">I9026_10505</name>
</gene>
<dbReference type="GO" id="GO:0005886">
    <property type="term" value="C:plasma membrane"/>
    <property type="evidence" value="ECO:0007669"/>
    <property type="project" value="UniProtKB-SubCell"/>
</dbReference>
<comment type="similarity">
    <text evidence="2 9">Belongs to the multidrug resistance efflux pump SepA family.</text>
</comment>
<evidence type="ECO:0000256" key="6">
    <source>
        <dbReference type="ARBA" id="ARBA00022692"/>
    </source>
</evidence>
<dbReference type="OrthoDB" id="2417783at2"/>
<comment type="subcellular location">
    <subcellularLocation>
        <location evidence="1 9">Cell membrane</location>
        <topology evidence="1 9">Multi-pass membrane protein</topology>
    </subcellularLocation>
</comment>
<dbReference type="Proteomes" id="UP000597038">
    <property type="component" value="Unassembled WGS sequence"/>
</dbReference>
<dbReference type="Proteomes" id="UP000256562">
    <property type="component" value="Unassembled WGS sequence"/>
</dbReference>
<keyword evidence="8 9" id="KW-0472">Membrane</keyword>
<keyword evidence="15" id="KW-1185">Reference proteome</keyword>
<feature type="transmembrane region" description="Helical" evidence="9">
    <location>
        <begin position="93"/>
        <end position="118"/>
    </location>
</feature>
<evidence type="ECO:0000256" key="3">
    <source>
        <dbReference type="ARBA" id="ARBA00016025"/>
    </source>
</evidence>
<evidence type="ECO:0000313" key="11">
    <source>
        <dbReference type="EMBL" id="REH93039.1"/>
    </source>
</evidence>
<dbReference type="AlphaFoldDB" id="A0A2K3ZGP3"/>
<reference evidence="13 14" key="1">
    <citation type="journal article" date="2018" name="Vet. Microbiol.">
        <title>Characterisation of Staphylococcus felis isolated from cats using whole genome sequencing.</title>
        <authorList>
            <person name="Worthing K."/>
            <person name="Pang S."/>
            <person name="Trott D.J."/>
            <person name="Abraham S."/>
            <person name="Coombs G.W."/>
            <person name="Jordan D."/>
            <person name="McIntyre L."/>
            <person name="Davies M.R."/>
            <person name="Norris J."/>
        </authorList>
    </citation>
    <scope>NUCLEOTIDE SEQUENCE [LARGE SCALE GENOMIC DNA]</scope>
    <source>
        <strain evidence="12 13">F25</strain>
        <strain evidence="11 14">F9</strain>
    </source>
</reference>
<comment type="function">
    <text evidence="9">Involved in multidrug efflux.</text>
</comment>
<dbReference type="RefSeq" id="WP_103207965.1">
    <property type="nucleotide sequence ID" value="NZ_CAJUZQ010000042.1"/>
</dbReference>
<accession>A0A2K3ZGP3</accession>
<evidence type="ECO:0000256" key="1">
    <source>
        <dbReference type="ARBA" id="ARBA00004651"/>
    </source>
</evidence>